<dbReference type="GO" id="GO:0005375">
    <property type="term" value="F:copper ion transmembrane transporter activity"/>
    <property type="evidence" value="ECO:0007669"/>
    <property type="project" value="InterPro"/>
</dbReference>
<comment type="caution">
    <text evidence="9">The sequence shown here is derived from an EMBL/GenBank/DDBJ whole genome shotgun (WGS) entry which is preliminary data.</text>
</comment>
<dbReference type="EMBL" id="CAJNNV010025206">
    <property type="protein sequence ID" value="CAE8613135.1"/>
    <property type="molecule type" value="Genomic_DNA"/>
</dbReference>
<feature type="signal peptide" evidence="7">
    <location>
        <begin position="1"/>
        <end position="29"/>
    </location>
</feature>
<evidence type="ECO:0000256" key="1">
    <source>
        <dbReference type="ARBA" id="ARBA00004370"/>
    </source>
</evidence>
<keyword evidence="5 6" id="KW-0472">Membrane</keyword>
<dbReference type="Pfam" id="PF00403">
    <property type="entry name" value="HMA"/>
    <property type="match status" value="1"/>
</dbReference>
<dbReference type="AlphaFoldDB" id="A0A813FM29"/>
<accession>A0A813FM29</accession>
<feature type="transmembrane region" description="Helical" evidence="6">
    <location>
        <begin position="603"/>
        <end position="624"/>
    </location>
</feature>
<sequence>VFWWESVMDSRPLLVVALWFALLWQPSASGTSGDSRPHRHLARISLAELRGLDPAARLSLRRALQKDGAVLLTEVPGFDALATQALTSLGHCLGSSEPGSAATGPVSSTLGGGIERRTLATTTAAGRAQPLPDWVASACHGSEATVTELRSHLGLLLAIFARAADTTMGQDHDHVGANSHAGPSLEEMVRRGTLLEHFHRYAALPENSSKPVVRVRQDRAALAMHTDAGLLQALVVRWRSSQQSGALSGSSRLVRGLQIELPGGQVIEAESELVPSAETEAGGGLLFLVGQGAQEWLPHLELRASKHAVSFSGALDDQPSGEAATPQAAWERLVYGVMLLPPEDWLLDHGVGGGINVTFGEWWRRATQALVEGPALIDGPEVTGCLSVNVLQRRLEDQASSCSAGKIYCWMQCAQVPASLPCSAQTALCISGSTQQVCATGTAHDASCRPSCPPSDDLVLEVVSPGENGTAGFYKADGWSGGKRRYLLAADATVNGSLTGLIQWDPNYGQWDLFAKGYRENSVLYFSEEDSRDPPRDGWQVYHGAFPAPRIAYQDSSAFSPLDGEGFCNGVLTDMHMMGFVPNGQSAPCLVYLFPGLHLTSAWRFWLAVVGTVLLGIVTEFLVATRRWQANDPGRWCCHRRHLGGYPDALCQLALYAATRFFGYVVMLLTMTYSIEMFLAVMVGLTIGHGLFNLGETSSGETPCCPAEITPPARDPTWATPKAVKEITSSSSETHRCIIQVDGMTCQNCVSAVRRAISEIPEVQHVVQIDLKSGVVVLELGCAQGQFSRATVQQTCLAIEQIGFIARDKSYRVGEGF</sequence>
<keyword evidence="2 6" id="KW-0812">Transmembrane</keyword>
<evidence type="ECO:0000256" key="2">
    <source>
        <dbReference type="ARBA" id="ARBA00022692"/>
    </source>
</evidence>
<name>A0A813FM29_POLGL</name>
<evidence type="ECO:0000259" key="8">
    <source>
        <dbReference type="PROSITE" id="PS50846"/>
    </source>
</evidence>
<dbReference type="InterPro" id="IPR007274">
    <property type="entry name" value="Cop_transporter"/>
</dbReference>
<dbReference type="InterPro" id="IPR036163">
    <property type="entry name" value="HMA_dom_sf"/>
</dbReference>
<feature type="domain" description="HMA" evidence="8">
    <location>
        <begin position="735"/>
        <end position="807"/>
    </location>
</feature>
<feature type="chain" id="PRO_5032367868" description="HMA domain-containing protein" evidence="7">
    <location>
        <begin position="30"/>
        <end position="817"/>
    </location>
</feature>
<dbReference type="InterPro" id="IPR006121">
    <property type="entry name" value="HMA_dom"/>
</dbReference>
<protein>
    <recommendedName>
        <fullName evidence="8">HMA domain-containing protein</fullName>
    </recommendedName>
</protein>
<dbReference type="PANTHER" id="PTHR40855">
    <property type="entry name" value="DIOX_N DOMAIN-CONTAINING PROTEIN"/>
    <property type="match status" value="1"/>
</dbReference>
<feature type="non-terminal residue" evidence="9">
    <location>
        <position position="1"/>
    </location>
</feature>
<proteinExistence type="predicted"/>
<dbReference type="CDD" id="cd00371">
    <property type="entry name" value="HMA"/>
    <property type="match status" value="1"/>
</dbReference>
<reference evidence="9" key="1">
    <citation type="submission" date="2021-02" db="EMBL/GenBank/DDBJ databases">
        <authorList>
            <person name="Dougan E. K."/>
            <person name="Rhodes N."/>
            <person name="Thang M."/>
            <person name="Chan C."/>
        </authorList>
    </citation>
    <scope>NUCLEOTIDE SEQUENCE</scope>
</reference>
<dbReference type="GO" id="GO:0046872">
    <property type="term" value="F:metal ion binding"/>
    <property type="evidence" value="ECO:0007669"/>
    <property type="project" value="UniProtKB-KW"/>
</dbReference>
<dbReference type="Proteomes" id="UP000654075">
    <property type="component" value="Unassembled WGS sequence"/>
</dbReference>
<evidence type="ECO:0000256" key="4">
    <source>
        <dbReference type="ARBA" id="ARBA00022989"/>
    </source>
</evidence>
<keyword evidence="7" id="KW-0732">Signal</keyword>
<dbReference type="OMA" id="TSMYMDG"/>
<dbReference type="SUPFAM" id="SSF55008">
    <property type="entry name" value="HMA, heavy metal-associated domain"/>
    <property type="match status" value="1"/>
</dbReference>
<dbReference type="OrthoDB" id="161814at2759"/>
<dbReference type="GO" id="GO:0016020">
    <property type="term" value="C:membrane"/>
    <property type="evidence" value="ECO:0007669"/>
    <property type="project" value="UniProtKB-SubCell"/>
</dbReference>
<keyword evidence="10" id="KW-1185">Reference proteome</keyword>
<dbReference type="PANTHER" id="PTHR40855:SF1">
    <property type="entry name" value="CLAVAMINATE SYNTHASE-LIKE PROTEIN"/>
    <property type="match status" value="1"/>
</dbReference>
<evidence type="ECO:0000256" key="6">
    <source>
        <dbReference type="SAM" id="Phobius"/>
    </source>
</evidence>
<keyword evidence="4 6" id="KW-1133">Transmembrane helix</keyword>
<evidence type="ECO:0000313" key="10">
    <source>
        <dbReference type="Proteomes" id="UP000654075"/>
    </source>
</evidence>
<dbReference type="Gene3D" id="3.30.70.100">
    <property type="match status" value="1"/>
</dbReference>
<dbReference type="InterPro" id="IPR017969">
    <property type="entry name" value="Heavy-metal-associated_CS"/>
</dbReference>
<evidence type="ECO:0000256" key="7">
    <source>
        <dbReference type="SAM" id="SignalP"/>
    </source>
</evidence>
<comment type="subcellular location">
    <subcellularLocation>
        <location evidence="1">Membrane</location>
    </subcellularLocation>
</comment>
<evidence type="ECO:0000256" key="3">
    <source>
        <dbReference type="ARBA" id="ARBA00022723"/>
    </source>
</evidence>
<dbReference type="Pfam" id="PF04145">
    <property type="entry name" value="Ctr"/>
    <property type="match status" value="1"/>
</dbReference>
<organism evidence="9 10">
    <name type="scientific">Polarella glacialis</name>
    <name type="common">Dinoflagellate</name>
    <dbReference type="NCBI Taxonomy" id="89957"/>
    <lineage>
        <taxon>Eukaryota</taxon>
        <taxon>Sar</taxon>
        <taxon>Alveolata</taxon>
        <taxon>Dinophyceae</taxon>
        <taxon>Suessiales</taxon>
        <taxon>Suessiaceae</taxon>
        <taxon>Polarella</taxon>
    </lineage>
</organism>
<keyword evidence="3" id="KW-0479">Metal-binding</keyword>
<evidence type="ECO:0000313" key="9">
    <source>
        <dbReference type="EMBL" id="CAE8613135.1"/>
    </source>
</evidence>
<evidence type="ECO:0000256" key="5">
    <source>
        <dbReference type="ARBA" id="ARBA00023136"/>
    </source>
</evidence>
<dbReference type="PROSITE" id="PS01047">
    <property type="entry name" value="HMA_1"/>
    <property type="match status" value="1"/>
</dbReference>
<dbReference type="PROSITE" id="PS50846">
    <property type="entry name" value="HMA_2"/>
    <property type="match status" value="1"/>
</dbReference>
<gene>
    <name evidence="9" type="ORF">PGLA1383_LOCUS30916</name>
</gene>